<proteinExistence type="predicted"/>
<dbReference type="GO" id="GO:0004252">
    <property type="term" value="F:serine-type endopeptidase activity"/>
    <property type="evidence" value="ECO:0007669"/>
    <property type="project" value="InterPro"/>
</dbReference>
<feature type="compositionally biased region" description="Basic and acidic residues" evidence="1">
    <location>
        <begin position="265"/>
        <end position="286"/>
    </location>
</feature>
<dbReference type="PRINTS" id="PR00995">
    <property type="entry name" value="CAPILLOPTASE"/>
</dbReference>
<keyword evidence="3" id="KW-1185">Reference proteome</keyword>
<sequence length="317" mass="35875">MALVNVNSFLAKAESSDLKIDAVKSSELYKDATFLSPSVLNCIKRFETNVKISADSGENLYLSDFQLFDKDEIDFIHKSSKKYKYIHVGVILVAIRALFPNFEGKKGRIVVYDGSCIDNDKSQAFIAADEFTFSNDTCYFAIRPRHIFSTTDVHIADMLRFNVDLDCPKYAVDRELVALDIGVAYRMCNASRFLDTRGSNWTHQSIEGCSALEFGPEIQEMLSRPKIPLQIEDKGSSLFERKRYLRSNEVRRGRSMSAKRTTNSKSKEFRSLSARIERFGENEFGRRASTSQAPPGRSVSVETPYRPSERNSPDSSA</sequence>
<dbReference type="Pfam" id="PF01107">
    <property type="entry name" value="MP"/>
    <property type="match status" value="1"/>
</dbReference>
<evidence type="ECO:0000256" key="1">
    <source>
        <dbReference type="SAM" id="MobiDB-lite"/>
    </source>
</evidence>
<dbReference type="InterPro" id="IPR028919">
    <property type="entry name" value="Viral_movement"/>
</dbReference>
<dbReference type="InterPro" id="IPR001815">
    <property type="entry name" value="Trichovirus_mp"/>
</dbReference>
<dbReference type="Proteomes" id="UP001248043">
    <property type="component" value="Segment"/>
</dbReference>
<dbReference type="GO" id="GO:0006508">
    <property type="term" value="P:proteolysis"/>
    <property type="evidence" value="ECO:0007669"/>
    <property type="project" value="InterPro"/>
</dbReference>
<evidence type="ECO:0000313" key="2">
    <source>
        <dbReference type="EMBL" id="USF91880.1"/>
    </source>
</evidence>
<evidence type="ECO:0000313" key="3">
    <source>
        <dbReference type="Proteomes" id="UP001248043"/>
    </source>
</evidence>
<gene>
    <name evidence="2" type="primary">ORF2</name>
</gene>
<reference evidence="2 3" key="1">
    <citation type="submission" date="2022-04" db="EMBL/GenBank/DDBJ databases">
        <authorList>
            <person name="Ma Y."/>
            <person name="Li S."/>
        </authorList>
    </citation>
    <scope>NUCLEOTIDE SEQUENCE [LARGE SCALE GENOMIC DNA]</scope>
    <source>
        <strain evidence="2">ZWY-16</strain>
    </source>
</reference>
<protein>
    <submittedName>
        <fullName evidence="2">Movement protein</fullName>
    </submittedName>
</protein>
<organism evidence="2 3">
    <name type="scientific">polyscias capillovirus 1</name>
    <dbReference type="NCBI Taxonomy" id="2945985"/>
    <lineage>
        <taxon>Viruses</taxon>
        <taxon>Riboviria</taxon>
        <taxon>Orthornavirae</taxon>
        <taxon>Kitrinoviricota</taxon>
        <taxon>Alsuviricetes</taxon>
        <taxon>Tymovirales</taxon>
        <taxon>Betaflexiviridae</taxon>
        <taxon>Trivirinae</taxon>
        <taxon>Capillovirus</taxon>
        <taxon>Capillovirus unipolysciasii</taxon>
    </lineage>
</organism>
<name>A0AAE9LU91_9VIRU</name>
<feature type="region of interest" description="Disordered" evidence="1">
    <location>
        <begin position="250"/>
        <end position="317"/>
    </location>
</feature>
<accession>A0AAE9LU91</accession>
<dbReference type="EMBL" id="ON240063">
    <property type="protein sequence ID" value="USF91880.1"/>
    <property type="molecule type" value="Genomic_RNA"/>
</dbReference>
<feature type="compositionally biased region" description="Basic and acidic residues" evidence="1">
    <location>
        <begin position="307"/>
        <end position="317"/>
    </location>
</feature>